<dbReference type="Gene3D" id="2.40.128.20">
    <property type="match status" value="1"/>
</dbReference>
<dbReference type="EMBL" id="CAJNOR010022135">
    <property type="protein sequence ID" value="CAF1691814.1"/>
    <property type="molecule type" value="Genomic_DNA"/>
</dbReference>
<evidence type="ECO:0000256" key="2">
    <source>
        <dbReference type="ARBA" id="ARBA00023121"/>
    </source>
</evidence>
<dbReference type="SUPFAM" id="SSF50814">
    <property type="entry name" value="Lipocalins"/>
    <property type="match status" value="1"/>
</dbReference>
<accession>A0A816HVV9</accession>
<proteinExistence type="inferred from homology"/>
<reference evidence="4" key="1">
    <citation type="submission" date="2021-02" db="EMBL/GenBank/DDBJ databases">
        <authorList>
            <person name="Nowell W R."/>
        </authorList>
    </citation>
    <scope>NUCLEOTIDE SEQUENCE</scope>
</reference>
<feature type="domain" description="Lipocalin/cytosolic fatty-acid binding" evidence="3">
    <location>
        <begin position="1"/>
        <end position="94"/>
    </location>
</feature>
<feature type="non-terminal residue" evidence="4">
    <location>
        <position position="1"/>
    </location>
</feature>
<dbReference type="InterPro" id="IPR031259">
    <property type="entry name" value="ILBP"/>
</dbReference>
<keyword evidence="5" id="KW-1185">Reference proteome</keyword>
<comment type="caution">
    <text evidence="4">The sequence shown here is derived from an EMBL/GenBank/DDBJ whole genome shotgun (WGS) entry which is preliminary data.</text>
</comment>
<comment type="similarity">
    <text evidence="1">Belongs to the calycin superfamily. Fatty-acid binding protein (FABP) family.</text>
</comment>
<gene>
    <name evidence="4" type="ORF">XAT740_LOCUS64366</name>
</gene>
<evidence type="ECO:0000313" key="4">
    <source>
        <dbReference type="EMBL" id="CAF1691814.1"/>
    </source>
</evidence>
<dbReference type="Pfam" id="PF00061">
    <property type="entry name" value="Lipocalin"/>
    <property type="match status" value="1"/>
</dbReference>
<evidence type="ECO:0000256" key="1">
    <source>
        <dbReference type="ARBA" id="ARBA00008390"/>
    </source>
</evidence>
<dbReference type="CDD" id="cd00742">
    <property type="entry name" value="FABP"/>
    <property type="match status" value="1"/>
</dbReference>
<sequence length="102" mass="11977">MDEYLKEIGVGMMGRMAAKAIKPRLIISETDGKWTIRTETNVRRRSIEFIPNVEYEEITADGRELKGIVRFEDGKWIQTMRDKNGKVSMITRWIDDQDQQQI</sequence>
<dbReference type="GO" id="GO:0008289">
    <property type="term" value="F:lipid binding"/>
    <property type="evidence" value="ECO:0007669"/>
    <property type="project" value="UniProtKB-KW"/>
</dbReference>
<organism evidence="4 5">
    <name type="scientific">Adineta ricciae</name>
    <name type="common">Rotifer</name>
    <dbReference type="NCBI Taxonomy" id="249248"/>
    <lineage>
        <taxon>Eukaryota</taxon>
        <taxon>Metazoa</taxon>
        <taxon>Spiralia</taxon>
        <taxon>Gnathifera</taxon>
        <taxon>Rotifera</taxon>
        <taxon>Eurotatoria</taxon>
        <taxon>Bdelloidea</taxon>
        <taxon>Adinetida</taxon>
        <taxon>Adinetidae</taxon>
        <taxon>Adineta</taxon>
    </lineage>
</organism>
<dbReference type="AlphaFoldDB" id="A0A816HVV9"/>
<dbReference type="PANTHER" id="PTHR11955">
    <property type="entry name" value="FATTY ACID BINDING PROTEIN"/>
    <property type="match status" value="1"/>
</dbReference>
<dbReference type="InterPro" id="IPR000566">
    <property type="entry name" value="Lipocln_cytosolic_FA-bd_dom"/>
</dbReference>
<dbReference type="Proteomes" id="UP000663828">
    <property type="component" value="Unassembled WGS sequence"/>
</dbReference>
<protein>
    <recommendedName>
        <fullName evidence="3">Lipocalin/cytosolic fatty-acid binding domain-containing protein</fullName>
    </recommendedName>
</protein>
<keyword evidence="2" id="KW-0446">Lipid-binding</keyword>
<evidence type="ECO:0000313" key="5">
    <source>
        <dbReference type="Proteomes" id="UP000663828"/>
    </source>
</evidence>
<name>A0A816HVV9_ADIRI</name>
<evidence type="ECO:0000259" key="3">
    <source>
        <dbReference type="Pfam" id="PF00061"/>
    </source>
</evidence>
<dbReference type="InterPro" id="IPR012674">
    <property type="entry name" value="Calycin"/>
</dbReference>